<feature type="transmembrane region" description="Helical" evidence="1">
    <location>
        <begin position="31"/>
        <end position="50"/>
    </location>
</feature>
<proteinExistence type="predicted"/>
<evidence type="ECO:0000256" key="1">
    <source>
        <dbReference type="SAM" id="Phobius"/>
    </source>
</evidence>
<reference evidence="2" key="1">
    <citation type="submission" date="2018-02" db="EMBL/GenBank/DDBJ databases">
        <title>Rhizophora mucronata_Transcriptome.</title>
        <authorList>
            <person name="Meera S.P."/>
            <person name="Sreeshan A."/>
            <person name="Augustine A."/>
        </authorList>
    </citation>
    <scope>NUCLEOTIDE SEQUENCE</scope>
    <source>
        <tissue evidence="2">Leaf</tissue>
    </source>
</reference>
<dbReference type="AlphaFoldDB" id="A0A2P2Q0Q9"/>
<keyword evidence="1" id="KW-0812">Transmembrane</keyword>
<protein>
    <submittedName>
        <fullName evidence="2">Uncharacterized protein</fullName>
    </submittedName>
</protein>
<accession>A0A2P2Q0Q9</accession>
<evidence type="ECO:0000313" key="2">
    <source>
        <dbReference type="EMBL" id="MBX60596.1"/>
    </source>
</evidence>
<dbReference type="EMBL" id="GGEC01080112">
    <property type="protein sequence ID" value="MBX60596.1"/>
    <property type="molecule type" value="Transcribed_RNA"/>
</dbReference>
<keyword evidence="1" id="KW-0472">Membrane</keyword>
<keyword evidence="1" id="KW-1133">Transmembrane helix</keyword>
<sequence>MASSNMETVSILVPPGTKLCKILNLSLMRCLLSLAATLCGSVDSLTPLVLFLLQPFFFSLPLLLGFEEALGFVVVEKWSMLKIHYSLN</sequence>
<name>A0A2P2Q0Q9_RHIMU</name>
<organism evidence="2">
    <name type="scientific">Rhizophora mucronata</name>
    <name type="common">Asiatic mangrove</name>
    <dbReference type="NCBI Taxonomy" id="61149"/>
    <lineage>
        <taxon>Eukaryota</taxon>
        <taxon>Viridiplantae</taxon>
        <taxon>Streptophyta</taxon>
        <taxon>Embryophyta</taxon>
        <taxon>Tracheophyta</taxon>
        <taxon>Spermatophyta</taxon>
        <taxon>Magnoliopsida</taxon>
        <taxon>eudicotyledons</taxon>
        <taxon>Gunneridae</taxon>
        <taxon>Pentapetalae</taxon>
        <taxon>rosids</taxon>
        <taxon>fabids</taxon>
        <taxon>Malpighiales</taxon>
        <taxon>Rhizophoraceae</taxon>
        <taxon>Rhizophora</taxon>
    </lineage>
</organism>